<evidence type="ECO:0000256" key="7">
    <source>
        <dbReference type="SAM" id="MobiDB-lite"/>
    </source>
</evidence>
<keyword evidence="3" id="KW-1003">Cell membrane</keyword>
<dbReference type="InterPro" id="IPR008693">
    <property type="entry name" value="MmpS"/>
</dbReference>
<dbReference type="RefSeq" id="WP_040274023.1">
    <property type="nucleotide sequence ID" value="NZ_CP194414.1"/>
</dbReference>
<evidence type="ECO:0000256" key="4">
    <source>
        <dbReference type="ARBA" id="ARBA00022692"/>
    </source>
</evidence>
<dbReference type="InterPro" id="IPR038468">
    <property type="entry name" value="MmpS_C"/>
</dbReference>
<evidence type="ECO:0000256" key="8">
    <source>
        <dbReference type="SAM" id="Phobius"/>
    </source>
</evidence>
<evidence type="ECO:0000256" key="5">
    <source>
        <dbReference type="ARBA" id="ARBA00022989"/>
    </source>
</evidence>
<feature type="compositionally biased region" description="Low complexity" evidence="7">
    <location>
        <begin position="21"/>
        <end position="40"/>
    </location>
</feature>
<dbReference type="Gene3D" id="2.60.40.2880">
    <property type="entry name" value="MmpS1-5, C-terminal soluble domain"/>
    <property type="match status" value="1"/>
</dbReference>
<sequence>MSDQPYSSSPGQQPPPGGYQQGNYSQGPYPQGQYPPGYYQQPPRKKKWPWIVGGIVLFFLLVMGGCMAFVGGVANEIDKEANREVTVTYQVEGTGTGASVTYSGRDMNMAQETDVTLPWTKDVTIDGLGKFVSLTVTNNEDGGSITCRILADDAVVSEQTSSGPFASANCTGDAGQN</sequence>
<feature type="compositionally biased region" description="Low complexity" evidence="7">
    <location>
        <begin position="1"/>
        <end position="11"/>
    </location>
</feature>
<dbReference type="Pfam" id="PF05423">
    <property type="entry name" value="Mycobact_memb"/>
    <property type="match status" value="1"/>
</dbReference>
<protein>
    <recommendedName>
        <fullName evidence="11">MmpS family membrane protein</fullName>
    </recommendedName>
</protein>
<comment type="subcellular location">
    <subcellularLocation>
        <location evidence="1">Cell membrane</location>
    </subcellularLocation>
</comment>
<dbReference type="OrthoDB" id="4555598at2"/>
<evidence type="ECO:0000256" key="2">
    <source>
        <dbReference type="ARBA" id="ARBA00007531"/>
    </source>
</evidence>
<dbReference type="AlphaFoldDB" id="A0A098BRE3"/>
<feature type="region of interest" description="Disordered" evidence="7">
    <location>
        <begin position="1"/>
        <end position="40"/>
    </location>
</feature>
<dbReference type="Proteomes" id="UP000042997">
    <property type="component" value="Unassembled WGS sequence"/>
</dbReference>
<dbReference type="GO" id="GO:0005886">
    <property type="term" value="C:plasma membrane"/>
    <property type="evidence" value="ECO:0007669"/>
    <property type="project" value="UniProtKB-SubCell"/>
</dbReference>
<accession>A0A098BRE3</accession>
<evidence type="ECO:0000256" key="1">
    <source>
        <dbReference type="ARBA" id="ARBA00004236"/>
    </source>
</evidence>
<evidence type="ECO:0000313" key="9">
    <source>
        <dbReference type="EMBL" id="CDZ90785.1"/>
    </source>
</evidence>
<reference evidence="9 10" key="1">
    <citation type="journal article" date="2014" name="Genome Announc.">
        <title>Draft Genome Sequence of Propane- and Butane-Oxidizing Actinobacterium Rhodococcus ruber IEGM 231.</title>
        <authorList>
            <person name="Ivshina I.B."/>
            <person name="Kuyukina M.S."/>
            <person name="Krivoruchko A.V."/>
            <person name="Barbe V."/>
            <person name="Fischer C."/>
        </authorList>
    </citation>
    <scope>NUCLEOTIDE SEQUENCE [LARGE SCALE GENOMIC DNA]</scope>
</reference>
<gene>
    <name evidence="9" type="ORF">RHRU231_750132</name>
</gene>
<comment type="similarity">
    <text evidence="2">Belongs to the MmpS family.</text>
</comment>
<organism evidence="9 10">
    <name type="scientific">Rhodococcus ruber</name>
    <dbReference type="NCBI Taxonomy" id="1830"/>
    <lineage>
        <taxon>Bacteria</taxon>
        <taxon>Bacillati</taxon>
        <taxon>Actinomycetota</taxon>
        <taxon>Actinomycetes</taxon>
        <taxon>Mycobacteriales</taxon>
        <taxon>Nocardiaceae</taxon>
        <taxon>Rhodococcus</taxon>
    </lineage>
</organism>
<evidence type="ECO:0000256" key="6">
    <source>
        <dbReference type="ARBA" id="ARBA00023136"/>
    </source>
</evidence>
<name>A0A098BRE3_9NOCA</name>
<feature type="transmembrane region" description="Helical" evidence="8">
    <location>
        <begin position="48"/>
        <end position="74"/>
    </location>
</feature>
<keyword evidence="5 8" id="KW-1133">Transmembrane helix</keyword>
<dbReference type="EMBL" id="CCSD01000089">
    <property type="protein sequence ID" value="CDZ90785.1"/>
    <property type="molecule type" value="Genomic_DNA"/>
</dbReference>
<evidence type="ECO:0000313" key="10">
    <source>
        <dbReference type="Proteomes" id="UP000042997"/>
    </source>
</evidence>
<evidence type="ECO:0008006" key="11">
    <source>
        <dbReference type="Google" id="ProtNLM"/>
    </source>
</evidence>
<keyword evidence="6 8" id="KW-0472">Membrane</keyword>
<keyword evidence="4 8" id="KW-0812">Transmembrane</keyword>
<evidence type="ECO:0000256" key="3">
    <source>
        <dbReference type="ARBA" id="ARBA00022475"/>
    </source>
</evidence>
<proteinExistence type="inferred from homology"/>